<dbReference type="AlphaFoldDB" id="A0A6L5X3T4"/>
<comment type="caution">
    <text evidence="1">The sequence shown here is derived from an EMBL/GenBank/DDBJ whole genome shotgun (WGS) entry which is preliminary data.</text>
</comment>
<organism evidence="1 2">
    <name type="scientific">Porcincola intestinalis</name>
    <dbReference type="NCBI Taxonomy" id="2606632"/>
    <lineage>
        <taxon>Bacteria</taxon>
        <taxon>Bacillati</taxon>
        <taxon>Bacillota</taxon>
        <taxon>Clostridia</taxon>
        <taxon>Lachnospirales</taxon>
        <taxon>Lachnospiraceae</taxon>
        <taxon>Porcincola</taxon>
    </lineage>
</organism>
<evidence type="ECO:0000313" key="2">
    <source>
        <dbReference type="Proteomes" id="UP000481852"/>
    </source>
</evidence>
<reference evidence="1 2" key="1">
    <citation type="submission" date="2019-08" db="EMBL/GenBank/DDBJ databases">
        <title>In-depth cultivation of the pig gut microbiome towards novel bacterial diversity and tailored functional studies.</title>
        <authorList>
            <person name="Wylensek D."/>
            <person name="Hitch T.C.A."/>
            <person name="Clavel T."/>
        </authorList>
    </citation>
    <scope>NUCLEOTIDE SEQUENCE [LARGE SCALE GENOMIC DNA]</scope>
    <source>
        <strain evidence="1 2">Oil+RF-744-WCA-WT-11</strain>
    </source>
</reference>
<proteinExistence type="predicted"/>
<name>A0A6L5X3T4_9FIRM</name>
<protein>
    <submittedName>
        <fullName evidence="1">TnpV protein</fullName>
    </submittedName>
</protein>
<dbReference type="EMBL" id="VULZ01000002">
    <property type="protein sequence ID" value="MSS14043.1"/>
    <property type="molecule type" value="Genomic_DNA"/>
</dbReference>
<sequence length="49" mass="5659">MENIVAAMAKQEGVTETLKASDQMEWVRRMNSIHSRAEEIILHELVYEA</sequence>
<dbReference type="Proteomes" id="UP000481852">
    <property type="component" value="Unassembled WGS sequence"/>
</dbReference>
<dbReference type="Pfam" id="PF14198">
    <property type="entry name" value="TnpV"/>
    <property type="match status" value="1"/>
</dbReference>
<evidence type="ECO:0000313" key="1">
    <source>
        <dbReference type="EMBL" id="MSS14043.1"/>
    </source>
</evidence>
<dbReference type="InterPro" id="IPR026989">
    <property type="entry name" value="TnpV"/>
</dbReference>
<gene>
    <name evidence="1" type="ORF">FYJ35_03140</name>
</gene>
<accession>A0A6L5X3T4</accession>
<keyword evidence="2" id="KW-1185">Reference proteome</keyword>